<proteinExistence type="predicted"/>
<name>A0AAJ8BQ84_ASPNG</name>
<dbReference type="GeneID" id="84591398"/>
<accession>A0AAJ8BQ84</accession>
<evidence type="ECO:0000313" key="1">
    <source>
        <dbReference type="RefSeq" id="XP_059600943.1"/>
    </source>
</evidence>
<dbReference type="RefSeq" id="XP_059600943.1">
    <property type="nucleotide sequence ID" value="XM_059748466.1"/>
</dbReference>
<reference evidence="1" key="1">
    <citation type="submission" date="2025-02" db="EMBL/GenBank/DDBJ databases">
        <authorList>
            <consortium name="NCBI Genome Project"/>
        </authorList>
    </citation>
    <scope>NUCLEOTIDE SEQUENCE</scope>
</reference>
<protein>
    <submittedName>
        <fullName evidence="1">Uncharacterized protein</fullName>
    </submittedName>
</protein>
<gene>
    <name evidence="1" type="ORF">An07g05270</name>
</gene>
<dbReference type="VEuPathDB" id="FungiDB:An07g05270"/>
<dbReference type="KEGG" id="ang:An07g05270"/>
<reference evidence="1" key="2">
    <citation type="submission" date="2025-08" db="UniProtKB">
        <authorList>
            <consortium name="RefSeq"/>
        </authorList>
    </citation>
    <scope>IDENTIFICATION</scope>
</reference>
<sequence>MGIGMGDEGDLRFGARWNADGGGLLIGWWDCIAVGTVDSGIAVWDVPEIMYA</sequence>
<dbReference type="AlphaFoldDB" id="A0AAJ8BQ84"/>
<organism evidence="1">
    <name type="scientific">Aspergillus niger</name>
    <dbReference type="NCBI Taxonomy" id="5061"/>
    <lineage>
        <taxon>Eukaryota</taxon>
        <taxon>Fungi</taxon>
        <taxon>Dikarya</taxon>
        <taxon>Ascomycota</taxon>
        <taxon>Pezizomycotina</taxon>
        <taxon>Eurotiomycetes</taxon>
        <taxon>Eurotiomycetidae</taxon>
        <taxon>Eurotiales</taxon>
        <taxon>Aspergillaceae</taxon>
        <taxon>Aspergillus</taxon>
        <taxon>Aspergillus subgen. Circumdati</taxon>
    </lineage>
</organism>